<sequence>MQTRKRYNTKKNWRNILSGGVFAIVVVFAASCASSRISSEGETFRDDNVKMQSAYHFKDLHGEQLYAAQKYGVTPIDTREKLEDNHRRLKKIESNEYYLIDPLTHSAPYLTNGAKSVLKEIAEKFQEELERAGYRQHRIIVTSMFRTREDVKALRETNSAASKNSAHMYGTTFDISFTRFNRTSMNGEAVSNEVMCNILGKIVYNLREKGECWAIFEPNQHCIHVTARKI</sequence>
<evidence type="ECO:0000313" key="1">
    <source>
        <dbReference type="EMBL" id="BAU17631.1"/>
    </source>
</evidence>
<dbReference type="Pfam" id="PF18979">
    <property type="entry name" value="DUF5715"/>
    <property type="match status" value="1"/>
</dbReference>
<dbReference type="STRING" id="28131.BWX40_03225"/>
<dbReference type="RefSeq" id="WP_096405463.1">
    <property type="nucleotide sequence ID" value="NZ_AP014597.1"/>
</dbReference>
<name>A0A0S3UJE9_PREIN</name>
<dbReference type="InterPro" id="IPR043769">
    <property type="entry name" value="DUF5715"/>
</dbReference>
<evidence type="ECO:0000313" key="2">
    <source>
        <dbReference type="Proteomes" id="UP000217431"/>
    </source>
</evidence>
<dbReference type="InterPro" id="IPR009045">
    <property type="entry name" value="Zn_M74/Hedgehog-like"/>
</dbReference>
<protein>
    <submittedName>
        <fullName evidence="1">Uncharacterized protein</fullName>
    </submittedName>
</protein>
<dbReference type="EMBL" id="AP014597">
    <property type="protein sequence ID" value="BAU17631.1"/>
    <property type="molecule type" value="Genomic_DNA"/>
</dbReference>
<dbReference type="PROSITE" id="PS51257">
    <property type="entry name" value="PROKAR_LIPOPROTEIN"/>
    <property type="match status" value="1"/>
</dbReference>
<dbReference type="Gene3D" id="3.30.1380.10">
    <property type="match status" value="1"/>
</dbReference>
<organism evidence="1 2">
    <name type="scientific">Prevotella intermedia</name>
    <dbReference type="NCBI Taxonomy" id="28131"/>
    <lineage>
        <taxon>Bacteria</taxon>
        <taxon>Pseudomonadati</taxon>
        <taxon>Bacteroidota</taxon>
        <taxon>Bacteroidia</taxon>
        <taxon>Bacteroidales</taxon>
        <taxon>Prevotellaceae</taxon>
        <taxon>Prevotella</taxon>
    </lineage>
</organism>
<accession>A0A0S3UJE9</accession>
<reference evidence="1 2" key="1">
    <citation type="journal article" date="2016" name="DNA Res.">
        <title>The complete genome sequencing of Prevotella intermedia strain OMA14 and a subsequent fine-scale, intra-species genomic comparison reveal an unusual amplification of conjugative and mobile transposons and identify a novel Prevotella-lineage-specific repeat.</title>
        <authorList>
            <person name="Naito M."/>
            <person name="Ogura Y."/>
            <person name="Itoh T."/>
            <person name="Shoji M."/>
            <person name="Okamoto M."/>
            <person name="Hayashi T."/>
            <person name="Nakayama K."/>
        </authorList>
    </citation>
    <scope>NUCLEOTIDE SEQUENCE [LARGE SCALE GENOMIC DNA]</scope>
    <source>
        <strain evidence="1 2">OMA14</strain>
    </source>
</reference>
<dbReference type="Proteomes" id="UP000217431">
    <property type="component" value="Chromosome I"/>
</dbReference>
<dbReference type="SUPFAM" id="SSF55166">
    <property type="entry name" value="Hedgehog/DD-peptidase"/>
    <property type="match status" value="1"/>
</dbReference>
<gene>
    <name evidence="1" type="ORF">PIOMA14_I_1123</name>
</gene>
<proteinExistence type="predicted"/>
<dbReference type="AlphaFoldDB" id="A0A0S3UJE9"/>